<evidence type="ECO:0000313" key="2">
    <source>
        <dbReference type="EMBL" id="KAJ3660376.1"/>
    </source>
</evidence>
<gene>
    <name evidence="2" type="ORF">Zmor_004826</name>
</gene>
<reference evidence="2" key="1">
    <citation type="journal article" date="2023" name="G3 (Bethesda)">
        <title>Whole genome assemblies of Zophobas morio and Tenebrio molitor.</title>
        <authorList>
            <person name="Kaur S."/>
            <person name="Stinson S.A."/>
            <person name="diCenzo G.C."/>
        </authorList>
    </citation>
    <scope>NUCLEOTIDE SEQUENCE</scope>
    <source>
        <strain evidence="2">QUZm001</strain>
    </source>
</reference>
<evidence type="ECO:0000313" key="3">
    <source>
        <dbReference type="Proteomes" id="UP001168821"/>
    </source>
</evidence>
<protein>
    <submittedName>
        <fullName evidence="2">Uncharacterized protein</fullName>
    </submittedName>
</protein>
<proteinExistence type="predicted"/>
<evidence type="ECO:0000256" key="1">
    <source>
        <dbReference type="SAM" id="MobiDB-lite"/>
    </source>
</evidence>
<dbReference type="AlphaFoldDB" id="A0AA38IS14"/>
<sequence length="115" mass="12434">MNAQVCPRTGMRSTLFPTRSCLSRPDNPPKTAARTRPAATAPGPTPGGAADVSYKNALTTDNVNIIAQWWLEGDVAYTTLATVDHKRAFSETDCARMQVARRRALRQNPCVTSSG</sequence>
<feature type="region of interest" description="Disordered" evidence="1">
    <location>
        <begin position="16"/>
        <end position="49"/>
    </location>
</feature>
<organism evidence="2 3">
    <name type="scientific">Zophobas morio</name>
    <dbReference type="NCBI Taxonomy" id="2755281"/>
    <lineage>
        <taxon>Eukaryota</taxon>
        <taxon>Metazoa</taxon>
        <taxon>Ecdysozoa</taxon>
        <taxon>Arthropoda</taxon>
        <taxon>Hexapoda</taxon>
        <taxon>Insecta</taxon>
        <taxon>Pterygota</taxon>
        <taxon>Neoptera</taxon>
        <taxon>Endopterygota</taxon>
        <taxon>Coleoptera</taxon>
        <taxon>Polyphaga</taxon>
        <taxon>Cucujiformia</taxon>
        <taxon>Tenebrionidae</taxon>
        <taxon>Zophobas</taxon>
    </lineage>
</organism>
<feature type="compositionally biased region" description="Low complexity" evidence="1">
    <location>
        <begin position="31"/>
        <end position="49"/>
    </location>
</feature>
<dbReference type="EMBL" id="JALNTZ010000002">
    <property type="protein sequence ID" value="KAJ3660376.1"/>
    <property type="molecule type" value="Genomic_DNA"/>
</dbReference>
<keyword evidence="3" id="KW-1185">Reference proteome</keyword>
<accession>A0AA38IS14</accession>
<name>A0AA38IS14_9CUCU</name>
<dbReference type="Proteomes" id="UP001168821">
    <property type="component" value="Unassembled WGS sequence"/>
</dbReference>
<comment type="caution">
    <text evidence="2">The sequence shown here is derived from an EMBL/GenBank/DDBJ whole genome shotgun (WGS) entry which is preliminary data.</text>
</comment>